<dbReference type="KEGG" id="pop:7476804"/>
<dbReference type="GO" id="GO:0042054">
    <property type="term" value="F:histone methyltransferase activity"/>
    <property type="evidence" value="ECO:0007669"/>
    <property type="project" value="InterPro"/>
</dbReference>
<dbReference type="InterPro" id="IPR001214">
    <property type="entry name" value="SET_dom"/>
</dbReference>
<evidence type="ECO:0000256" key="6">
    <source>
        <dbReference type="ARBA" id="ARBA00022853"/>
    </source>
</evidence>
<evidence type="ECO:0000313" key="15">
    <source>
        <dbReference type="EMBL" id="PNT52529.1"/>
    </source>
</evidence>
<evidence type="ECO:0000256" key="10">
    <source>
        <dbReference type="SAM" id="MobiDB-lite"/>
    </source>
</evidence>
<dbReference type="EMBL" id="CM009290">
    <property type="protein sequence ID" value="PNT52528.1"/>
    <property type="molecule type" value="Genomic_DNA"/>
</dbReference>
<dbReference type="PANTHER" id="PTHR45660">
    <property type="entry name" value="HISTONE-LYSINE N-METHYLTRANSFERASE SETMAR"/>
    <property type="match status" value="1"/>
</dbReference>
<dbReference type="EMBL" id="CM009290">
    <property type="protein sequence ID" value="PNT52529.1"/>
    <property type="molecule type" value="Genomic_DNA"/>
</dbReference>
<dbReference type="InterPro" id="IPR015947">
    <property type="entry name" value="PUA-like_sf"/>
</dbReference>
<evidence type="ECO:0000256" key="2">
    <source>
        <dbReference type="ARBA" id="ARBA00022454"/>
    </source>
</evidence>
<dbReference type="eggNOG" id="KOG1082">
    <property type="taxonomic scope" value="Eukaryota"/>
</dbReference>
<dbReference type="Gramene" id="Potri.001G036800.2.v4.1">
    <property type="protein sequence ID" value="Potri.001G036800.2.v4.1"/>
    <property type="gene ID" value="Potri.001G036800.v4.1"/>
</dbReference>
<evidence type="ECO:0000259" key="12">
    <source>
        <dbReference type="PROSITE" id="PS50867"/>
    </source>
</evidence>
<protein>
    <submittedName>
        <fullName evidence="15">Uncharacterized protein</fullName>
    </submittedName>
</protein>
<dbReference type="Pfam" id="PF05033">
    <property type="entry name" value="Pre-SET"/>
    <property type="match status" value="1"/>
</dbReference>
<feature type="domain" description="Post-SET" evidence="13">
    <location>
        <begin position="653"/>
        <end position="669"/>
    </location>
</feature>
<evidence type="ECO:0000259" key="11">
    <source>
        <dbReference type="PROSITE" id="PS50280"/>
    </source>
</evidence>
<feature type="region of interest" description="Disordered" evidence="10">
    <location>
        <begin position="57"/>
        <end position="119"/>
    </location>
</feature>
<keyword evidence="4" id="KW-0808">Transferase</keyword>
<feature type="domain" description="SET" evidence="11">
    <location>
        <begin position="492"/>
        <end position="636"/>
    </location>
</feature>
<proteinExistence type="predicted"/>
<keyword evidence="6" id="KW-0156">Chromatin regulator</keyword>
<dbReference type="GO" id="GO:0005634">
    <property type="term" value="C:nucleus"/>
    <property type="evidence" value="ECO:0007669"/>
    <property type="project" value="UniProtKB-SubCell"/>
</dbReference>
<dbReference type="PROSITE" id="PS50867">
    <property type="entry name" value="PRE_SET"/>
    <property type="match status" value="1"/>
</dbReference>
<dbReference type="GO" id="GO:0032259">
    <property type="term" value="P:methylation"/>
    <property type="evidence" value="ECO:0007669"/>
    <property type="project" value="UniProtKB-KW"/>
</dbReference>
<dbReference type="Gene3D" id="2.170.270.10">
    <property type="entry name" value="SET domain"/>
    <property type="match status" value="1"/>
</dbReference>
<dbReference type="GO" id="GO:0000775">
    <property type="term" value="C:chromosome, centromeric region"/>
    <property type="evidence" value="ECO:0007669"/>
    <property type="project" value="UniProtKB-SubCell"/>
</dbReference>
<reference evidence="15 16" key="1">
    <citation type="journal article" date="2006" name="Science">
        <title>The genome of black cottonwood, Populus trichocarpa (Torr. &amp; Gray).</title>
        <authorList>
            <person name="Tuskan G.A."/>
            <person name="Difazio S."/>
            <person name="Jansson S."/>
            <person name="Bohlmann J."/>
            <person name="Grigoriev I."/>
            <person name="Hellsten U."/>
            <person name="Putnam N."/>
            <person name="Ralph S."/>
            <person name="Rombauts S."/>
            <person name="Salamov A."/>
            <person name="Schein J."/>
            <person name="Sterck L."/>
            <person name="Aerts A."/>
            <person name="Bhalerao R.R."/>
            <person name="Bhalerao R.P."/>
            <person name="Blaudez D."/>
            <person name="Boerjan W."/>
            <person name="Brun A."/>
            <person name="Brunner A."/>
            <person name="Busov V."/>
            <person name="Campbell M."/>
            <person name="Carlson J."/>
            <person name="Chalot M."/>
            <person name="Chapman J."/>
            <person name="Chen G.L."/>
            <person name="Cooper D."/>
            <person name="Coutinho P.M."/>
            <person name="Couturier J."/>
            <person name="Covert S."/>
            <person name="Cronk Q."/>
            <person name="Cunningham R."/>
            <person name="Davis J."/>
            <person name="Degroeve S."/>
            <person name="Dejardin A."/>
            <person name="Depamphilis C."/>
            <person name="Detter J."/>
            <person name="Dirks B."/>
            <person name="Dubchak I."/>
            <person name="Duplessis S."/>
            <person name="Ehlting J."/>
            <person name="Ellis B."/>
            <person name="Gendler K."/>
            <person name="Goodstein D."/>
            <person name="Gribskov M."/>
            <person name="Grimwood J."/>
            <person name="Groover A."/>
            <person name="Gunter L."/>
            <person name="Hamberger B."/>
            <person name="Heinze B."/>
            <person name="Helariutta Y."/>
            <person name="Henrissat B."/>
            <person name="Holligan D."/>
            <person name="Holt R."/>
            <person name="Huang W."/>
            <person name="Islam-Faridi N."/>
            <person name="Jones S."/>
            <person name="Jones-Rhoades M."/>
            <person name="Jorgensen R."/>
            <person name="Joshi C."/>
            <person name="Kangasjarvi J."/>
            <person name="Karlsson J."/>
            <person name="Kelleher C."/>
            <person name="Kirkpatrick R."/>
            <person name="Kirst M."/>
            <person name="Kohler A."/>
            <person name="Kalluri U."/>
            <person name="Larimer F."/>
            <person name="Leebens-Mack J."/>
            <person name="Leple J.C."/>
            <person name="Locascio P."/>
            <person name="Lou Y."/>
            <person name="Lucas S."/>
            <person name="Martin F."/>
            <person name="Montanini B."/>
            <person name="Napoli C."/>
            <person name="Nelson D.R."/>
            <person name="Nelson C."/>
            <person name="Nieminen K."/>
            <person name="Nilsson O."/>
            <person name="Pereda V."/>
            <person name="Peter G."/>
            <person name="Philippe R."/>
            <person name="Pilate G."/>
            <person name="Poliakov A."/>
            <person name="Razumovskaya J."/>
            <person name="Richardson P."/>
            <person name="Rinaldi C."/>
            <person name="Ritland K."/>
            <person name="Rouze P."/>
            <person name="Ryaboy D."/>
            <person name="Schmutz J."/>
            <person name="Schrader J."/>
            <person name="Segerman B."/>
            <person name="Shin H."/>
            <person name="Siddiqui A."/>
            <person name="Sterky F."/>
            <person name="Terry A."/>
            <person name="Tsai C.J."/>
            <person name="Uberbacher E."/>
            <person name="Unneberg P."/>
            <person name="Vahala J."/>
            <person name="Wall K."/>
            <person name="Wessler S."/>
            <person name="Yang G."/>
            <person name="Yin T."/>
            <person name="Douglas C."/>
            <person name="Marra M."/>
            <person name="Sandberg G."/>
            <person name="Van de Peer Y."/>
            <person name="Rokhsar D."/>
        </authorList>
    </citation>
    <scope>NUCLEOTIDE SEQUENCE [LARGE SCALE GENOMIC DNA]</scope>
    <source>
        <strain evidence="16">cv. Nisqually</strain>
        <strain evidence="15">Nisqually-1</strain>
    </source>
</reference>
<accession>B9GLS5</accession>
<dbReference type="GO" id="GO:0003690">
    <property type="term" value="F:double-stranded DNA binding"/>
    <property type="evidence" value="ECO:0000318"/>
    <property type="project" value="GO_Central"/>
</dbReference>
<evidence type="ECO:0000256" key="9">
    <source>
        <dbReference type="PROSITE-ProRule" id="PRU00358"/>
    </source>
</evidence>
<comment type="subcellular location">
    <subcellularLocation>
        <location evidence="1">Chromosome</location>
        <location evidence="1">Centromere</location>
    </subcellularLocation>
    <subcellularLocation>
        <location evidence="9">Nucleus</location>
    </subcellularLocation>
</comment>
<feature type="domain" description="YDG" evidence="14">
    <location>
        <begin position="206"/>
        <end position="353"/>
    </location>
</feature>
<dbReference type="SMART" id="SM00468">
    <property type="entry name" value="PreSET"/>
    <property type="match status" value="1"/>
</dbReference>
<dbReference type="InterPro" id="IPR003105">
    <property type="entry name" value="SRA_YDG"/>
</dbReference>
<dbReference type="PANTHER" id="PTHR45660:SF73">
    <property type="entry name" value="HISTONE-LYSINE N-METHYLTRANSFERASE, H3 LYSINE-9 SPECIFIC SUVH1"/>
    <property type="match status" value="1"/>
</dbReference>
<dbReference type="Gramene" id="Potri.001G036800.4.v4.1">
    <property type="protein sequence ID" value="Potri.001G036800.4.v4.1"/>
    <property type="gene ID" value="Potri.001G036800.v4.1"/>
</dbReference>
<evidence type="ECO:0000256" key="7">
    <source>
        <dbReference type="ARBA" id="ARBA00023242"/>
    </source>
</evidence>
<evidence type="ECO:0000256" key="8">
    <source>
        <dbReference type="ARBA" id="ARBA00023328"/>
    </source>
</evidence>
<dbReference type="STRING" id="3694.B9GLS5"/>
<evidence type="ECO:0000256" key="3">
    <source>
        <dbReference type="ARBA" id="ARBA00022603"/>
    </source>
</evidence>
<dbReference type="EMBL" id="CM009290">
    <property type="protein sequence ID" value="PNT52530.1"/>
    <property type="molecule type" value="Genomic_DNA"/>
</dbReference>
<dbReference type="InParanoid" id="B9GLS5"/>
<dbReference type="FunCoup" id="B9GLS5">
    <property type="interactions" value="1067"/>
</dbReference>
<dbReference type="PROSITE" id="PS51575">
    <property type="entry name" value="SAM_MT43_SUVAR39_2"/>
    <property type="match status" value="1"/>
</dbReference>
<evidence type="ECO:0000256" key="1">
    <source>
        <dbReference type="ARBA" id="ARBA00004584"/>
    </source>
</evidence>
<dbReference type="FunFam" id="2.30.280.10:FF:000003">
    <property type="entry name" value="Histone-lysine N-methyltransferase, H3 lysine-9 specific SUVH5"/>
    <property type="match status" value="1"/>
</dbReference>
<keyword evidence="5" id="KW-0949">S-adenosyl-L-methionine</keyword>
<dbReference type="Gene3D" id="2.30.280.10">
    <property type="entry name" value="SRA-YDG"/>
    <property type="match status" value="1"/>
</dbReference>
<dbReference type="InterPro" id="IPR007728">
    <property type="entry name" value="Pre-SET_dom"/>
</dbReference>
<dbReference type="SUPFAM" id="SSF88697">
    <property type="entry name" value="PUA domain-like"/>
    <property type="match status" value="1"/>
</dbReference>
<dbReference type="SMART" id="SM00466">
    <property type="entry name" value="SRA"/>
    <property type="match status" value="1"/>
</dbReference>
<dbReference type="InterPro" id="IPR036987">
    <property type="entry name" value="SRA-YDG_sf"/>
</dbReference>
<dbReference type="AlphaFoldDB" id="B9GLS5"/>
<dbReference type="InterPro" id="IPR003616">
    <property type="entry name" value="Post-SET_dom"/>
</dbReference>
<evidence type="ECO:0000259" key="13">
    <source>
        <dbReference type="PROSITE" id="PS50868"/>
    </source>
</evidence>
<evidence type="ECO:0000313" key="16">
    <source>
        <dbReference type="Proteomes" id="UP000006729"/>
    </source>
</evidence>
<dbReference type="SUPFAM" id="SSF82199">
    <property type="entry name" value="SET domain"/>
    <property type="match status" value="1"/>
</dbReference>
<dbReference type="SMART" id="SM00317">
    <property type="entry name" value="SET"/>
    <property type="match status" value="1"/>
</dbReference>
<dbReference type="HOGENOM" id="CLU_004556_2_1_1"/>
<dbReference type="Proteomes" id="UP000006729">
    <property type="component" value="Chromosome 1"/>
</dbReference>
<gene>
    <name evidence="15" type="ORF">POPTR_001G036800</name>
</gene>
<sequence length="669" mass="73863">MVMEGGGSGNNSTPIIDKTRVLDVEPLRTLVPVFPSSSKAPPFGPYSSGFAPFYPFSAPQGSQATPDLNQQTHTTPAAPLRSFRATESNGDAFDGEYESYDGSTGSAKRRPKSSSQKRARKIQDLDFTLSVDENNFVVGVSLSERDDGNREVVHSIQMRFDALRRRLSQLEDAKESPAGIIRRADLKAGNILMTKQVRTNTRKRIGTVPGVEIGDIFFFRMEMCLLGLHAPSMAGIDYMSVRNDLEEEPLAVSIVSSGYYDDDAEDKDVLIYSGQGGAANKDKGATDQKLERGNLALERSLRRGNEVRVIRGMKDSVNQASKVYVYDGLFRIQESWVEKAKSGCNIFKYKLVRIPGQPDAFGVWKSIEKWREGLSSRAGLILPDLTSGAESVPVALVNDVDEEKGPAYFTYVSTVKYSKSFKLTQPAYGCNCRNACQPGNLNCSCIRKNEGNFPYTANGVLVCRAPMIHECGPTCPCFPNCKNRASQTGLKARLEVFKTKDRGWGLRSWDSFRAGTFICEYAGEVIEKVSQVGEGEGDGYVFDTSHVYESFKWNYEPGLVEEDGSIEAIEEPNVPSPLVISSKNVGNVARFMNHSCYPNVFWQPIMYENNNESFIHIAFFAMRHIPPMTELTFDYGKSCSGEAAADGGSTSRGRRKCLCGAPICRGYFG</sequence>
<feature type="compositionally biased region" description="Basic residues" evidence="10">
    <location>
        <begin position="107"/>
        <end position="119"/>
    </location>
</feature>
<evidence type="ECO:0000256" key="4">
    <source>
        <dbReference type="ARBA" id="ARBA00022679"/>
    </source>
</evidence>
<dbReference type="Pfam" id="PF02182">
    <property type="entry name" value="SAD_SRA"/>
    <property type="match status" value="1"/>
</dbReference>
<dbReference type="Pfam" id="PF00856">
    <property type="entry name" value="SET"/>
    <property type="match status" value="1"/>
</dbReference>
<keyword evidence="2" id="KW-0158">Chromosome</keyword>
<reference evidence="15" key="2">
    <citation type="submission" date="2017-07" db="EMBL/GenBank/DDBJ databases">
        <title>WGS assembly of Populus trichocarpa.</title>
        <authorList>
            <person name="Tuskan G."/>
            <person name="Difazio S."/>
            <person name="Jansson S."/>
            <person name="Bohlmann J."/>
            <person name="Grigoriev I."/>
            <person name="Hellsten U."/>
            <person name="Putnam N."/>
            <person name="Ralph S."/>
            <person name="Rombauts S."/>
            <person name="Salamov A."/>
            <person name="Schein J."/>
            <person name="Sterck L."/>
            <person name="Aerts A."/>
            <person name="Bhalerao R."/>
            <person name="Bhalerao R."/>
            <person name="Blaudez D."/>
            <person name="Boerjan W."/>
            <person name="Brun A."/>
            <person name="Brunner A."/>
            <person name="Busov V."/>
            <person name="Campbell M."/>
            <person name="Carlson J."/>
            <person name="Chalot M."/>
            <person name="Chapman J."/>
            <person name="Chen G."/>
            <person name="Cooper D."/>
            <person name="Coutinho P."/>
            <person name="Couturier J."/>
            <person name="Covert S."/>
            <person name="Cronk Q."/>
            <person name="Cunningham R."/>
            <person name="Davis J."/>
            <person name="Degroeve S."/>
            <person name="Dejardin A."/>
            <person name="Depamphilis C."/>
            <person name="Detter J."/>
            <person name="Dirks B."/>
            <person name="Dubchak I."/>
            <person name="Duplessis S."/>
            <person name="Ehlting J."/>
            <person name="Ellis B."/>
            <person name="Gendler K."/>
            <person name="Goodstein D."/>
            <person name="Gribskov M."/>
            <person name="Grimwood J."/>
            <person name="Groover A."/>
            <person name="Gunter L."/>
            <person name="Hamberger B."/>
            <person name="Heinze B."/>
            <person name="Helariutta Y."/>
            <person name="Henrissat B."/>
            <person name="Holligan D."/>
            <person name="Holt R."/>
            <person name="Huang W."/>
            <person name="Islam-Faridi N."/>
            <person name="Jones S."/>
            <person name="Jones-Rhoades M."/>
            <person name="Jorgensen R."/>
            <person name="Joshi C."/>
            <person name="Kangasjarvi J."/>
            <person name="Karlsson J."/>
            <person name="Kelleher C."/>
            <person name="Kirkpatrick R."/>
            <person name="Kirst M."/>
            <person name="Kohler A."/>
            <person name="Kalluri U."/>
            <person name="Larimer F."/>
            <person name="Leebens-Mack J."/>
            <person name="Leple J."/>
            <person name="Locascio P."/>
            <person name="Lou Y."/>
            <person name="Lucas S."/>
            <person name="Martin F."/>
            <person name="Montanini B."/>
            <person name="Napoli C."/>
            <person name="Nelson D."/>
            <person name="Nelson C."/>
            <person name="Nieminen K."/>
            <person name="Nilsson O."/>
            <person name="Pereda V."/>
            <person name="Peter G."/>
            <person name="Philippe R."/>
            <person name="Pilate G."/>
            <person name="Poliakov A."/>
            <person name="Razumovskaya J."/>
            <person name="Richardson P."/>
            <person name="Rinaldi C."/>
            <person name="Ritland K."/>
            <person name="Rouze P."/>
            <person name="Ryaboy D."/>
            <person name="Schmutz J."/>
            <person name="Schrader J."/>
            <person name="Segerman B."/>
            <person name="Shin H."/>
            <person name="Siddiqui A."/>
            <person name="Sterky F."/>
            <person name="Terry A."/>
            <person name="Tsai C."/>
            <person name="Uberbacher E."/>
            <person name="Unneberg P."/>
            <person name="Vahala J."/>
            <person name="Wall K."/>
            <person name="Wessler S."/>
            <person name="Yang G."/>
            <person name="Yin T."/>
            <person name="Douglas C."/>
            <person name="Marra M."/>
            <person name="Sandberg G."/>
            <person name="Van De Peer Y."/>
            <person name="Rokhsar D."/>
        </authorList>
    </citation>
    <scope>NUCLEOTIDE SEQUENCE</scope>
    <source>
        <strain evidence="15">Nisqually-1</strain>
    </source>
</reference>
<evidence type="ECO:0000256" key="5">
    <source>
        <dbReference type="ARBA" id="ARBA00022691"/>
    </source>
</evidence>
<dbReference type="OrthoDB" id="5792673at2759"/>
<dbReference type="OMA" id="FEHNNEA"/>
<keyword evidence="3" id="KW-0489">Methyltransferase</keyword>
<dbReference type="PROSITE" id="PS50868">
    <property type="entry name" value="POST_SET"/>
    <property type="match status" value="1"/>
</dbReference>
<dbReference type="SMR" id="B9GLS5"/>
<keyword evidence="16" id="KW-1185">Reference proteome</keyword>
<feature type="compositionally biased region" description="Polar residues" evidence="10">
    <location>
        <begin position="59"/>
        <end position="75"/>
    </location>
</feature>
<evidence type="ECO:0000259" key="14">
    <source>
        <dbReference type="PROSITE" id="PS51015"/>
    </source>
</evidence>
<dbReference type="GO" id="GO:0008270">
    <property type="term" value="F:zinc ion binding"/>
    <property type="evidence" value="ECO:0007669"/>
    <property type="project" value="InterPro"/>
</dbReference>
<dbReference type="PROSITE" id="PS51015">
    <property type="entry name" value="YDG"/>
    <property type="match status" value="1"/>
</dbReference>
<dbReference type="PROSITE" id="PS50280">
    <property type="entry name" value="SET"/>
    <property type="match status" value="1"/>
</dbReference>
<feature type="domain" description="Pre-SET" evidence="12">
    <location>
        <begin position="428"/>
        <end position="489"/>
    </location>
</feature>
<organism evidence="15 16">
    <name type="scientific">Populus trichocarpa</name>
    <name type="common">Western balsam poplar</name>
    <name type="synonym">Populus balsamifera subsp. trichocarpa</name>
    <dbReference type="NCBI Taxonomy" id="3694"/>
    <lineage>
        <taxon>Eukaryota</taxon>
        <taxon>Viridiplantae</taxon>
        <taxon>Streptophyta</taxon>
        <taxon>Embryophyta</taxon>
        <taxon>Tracheophyta</taxon>
        <taxon>Spermatophyta</taxon>
        <taxon>Magnoliopsida</taxon>
        <taxon>eudicotyledons</taxon>
        <taxon>Gunneridae</taxon>
        <taxon>Pentapetalae</taxon>
        <taxon>rosids</taxon>
        <taxon>fabids</taxon>
        <taxon>Malpighiales</taxon>
        <taxon>Salicaceae</taxon>
        <taxon>Saliceae</taxon>
        <taxon>Populus</taxon>
    </lineage>
</organism>
<keyword evidence="7 9" id="KW-0539">Nucleus</keyword>
<name>B9GLS5_POPTR</name>
<dbReference type="InterPro" id="IPR025794">
    <property type="entry name" value="H3-K9-MeTrfase_plant"/>
</dbReference>
<dbReference type="InterPro" id="IPR051357">
    <property type="entry name" value="H3K9_HMTase_SUVAR3-9"/>
</dbReference>
<keyword evidence="8" id="KW-0137">Centromere</keyword>
<dbReference type="InterPro" id="IPR046341">
    <property type="entry name" value="SET_dom_sf"/>
</dbReference>